<proteinExistence type="predicted"/>
<dbReference type="InterPro" id="IPR036097">
    <property type="entry name" value="HisK_dim/P_sf"/>
</dbReference>
<comment type="subcellular location">
    <subcellularLocation>
        <location evidence="2">Membrane</location>
    </subcellularLocation>
</comment>
<sequence length="421" mass="46886">MFQQLRFKLILINVAIIFLIFVGLNTGTYYFIQSDMIHRAEIGSHKLMEDIKSGGNNLPPFLASRAASPSMPPPPPEFFRHVFYVKTDSAGNITTKPPDRFSEPEHIEQLVQKILNQAEQEGTVAFEETSYFYLKSSLPSQNGSVIIMEDLAHAKHMLNQLLTALSIAGVLCLALAFFSSAYMADKAMQPIKHALQQQKDFLSDASHELRTPLAVMQTNLDIVLDSPQELVADQQKWLNNIQEETIQMTKLINSLLFLARVDSHEQRLEQQVFDLSLAIIQTVESFKPLALTKGILLQVIADQPLPVKGDEDKIKQVAGILVDNAMRHSPNTGKIIVELRKNNRIASLTVTDYGEGIPPEYLNKIFNRFFQVDPSRSKGGTGLGLAIAKWIVDSHGGSIQADSTLGLQTTFTVRLPLHKGV</sequence>
<dbReference type="CDD" id="cd00075">
    <property type="entry name" value="HATPase"/>
    <property type="match status" value="1"/>
</dbReference>
<dbReference type="InterPro" id="IPR005467">
    <property type="entry name" value="His_kinase_dom"/>
</dbReference>
<gene>
    <name evidence="11" type="ORF">SAMN02745170_00590</name>
</gene>
<dbReference type="SUPFAM" id="SSF55874">
    <property type="entry name" value="ATPase domain of HSP90 chaperone/DNA topoisomerase II/histidine kinase"/>
    <property type="match status" value="1"/>
</dbReference>
<dbReference type="AlphaFoldDB" id="A0A1M6C2F0"/>
<dbReference type="PROSITE" id="PS50109">
    <property type="entry name" value="HIS_KIN"/>
    <property type="match status" value="1"/>
</dbReference>
<dbReference type="Gene3D" id="1.10.287.130">
    <property type="match status" value="1"/>
</dbReference>
<feature type="domain" description="Histidine kinase" evidence="10">
    <location>
        <begin position="204"/>
        <end position="419"/>
    </location>
</feature>
<dbReference type="RefSeq" id="WP_223191583.1">
    <property type="nucleotide sequence ID" value="NZ_FQZD01000005.1"/>
</dbReference>
<name>A0A1M6C2F0_9FIRM</name>
<evidence type="ECO:0000256" key="4">
    <source>
        <dbReference type="ARBA" id="ARBA00022553"/>
    </source>
</evidence>
<dbReference type="CDD" id="cd00082">
    <property type="entry name" value="HisKA"/>
    <property type="match status" value="1"/>
</dbReference>
<keyword evidence="5" id="KW-0808">Transferase</keyword>
<evidence type="ECO:0000256" key="3">
    <source>
        <dbReference type="ARBA" id="ARBA00012438"/>
    </source>
</evidence>
<dbReference type="GO" id="GO:0016036">
    <property type="term" value="P:cellular response to phosphate starvation"/>
    <property type="evidence" value="ECO:0007669"/>
    <property type="project" value="TreeGrafter"/>
</dbReference>
<keyword evidence="9" id="KW-0812">Transmembrane</keyword>
<dbReference type="EMBL" id="FQZD01000005">
    <property type="protein sequence ID" value="SHI54991.1"/>
    <property type="molecule type" value="Genomic_DNA"/>
</dbReference>
<dbReference type="SMART" id="SM00388">
    <property type="entry name" value="HisKA"/>
    <property type="match status" value="1"/>
</dbReference>
<dbReference type="Pfam" id="PF00512">
    <property type="entry name" value="HisKA"/>
    <property type="match status" value="1"/>
</dbReference>
<dbReference type="FunFam" id="3.30.565.10:FF:000006">
    <property type="entry name" value="Sensor histidine kinase WalK"/>
    <property type="match status" value="1"/>
</dbReference>
<keyword evidence="12" id="KW-1185">Reference proteome</keyword>
<evidence type="ECO:0000313" key="12">
    <source>
        <dbReference type="Proteomes" id="UP000322917"/>
    </source>
</evidence>
<reference evidence="11 12" key="1">
    <citation type="submission" date="2016-11" db="EMBL/GenBank/DDBJ databases">
        <authorList>
            <person name="Varghese N."/>
            <person name="Submissions S."/>
        </authorList>
    </citation>
    <scope>NUCLEOTIDE SEQUENCE [LARGE SCALE GENOMIC DNA]</scope>
    <source>
        <strain evidence="11 12">DSM 15287</strain>
    </source>
</reference>
<dbReference type="InterPro" id="IPR003594">
    <property type="entry name" value="HATPase_dom"/>
</dbReference>
<dbReference type="EC" id="2.7.13.3" evidence="3"/>
<evidence type="ECO:0000256" key="1">
    <source>
        <dbReference type="ARBA" id="ARBA00000085"/>
    </source>
</evidence>
<dbReference type="SMART" id="SM00387">
    <property type="entry name" value="HATPase_c"/>
    <property type="match status" value="1"/>
</dbReference>
<evidence type="ECO:0000256" key="8">
    <source>
        <dbReference type="ARBA" id="ARBA00023136"/>
    </source>
</evidence>
<feature type="transmembrane region" description="Helical" evidence="9">
    <location>
        <begin position="12"/>
        <end position="32"/>
    </location>
</feature>
<dbReference type="PANTHER" id="PTHR45453:SF1">
    <property type="entry name" value="PHOSPHATE REGULON SENSOR PROTEIN PHOR"/>
    <property type="match status" value="1"/>
</dbReference>
<keyword evidence="7" id="KW-0902">Two-component regulatory system</keyword>
<evidence type="ECO:0000256" key="6">
    <source>
        <dbReference type="ARBA" id="ARBA00022777"/>
    </source>
</evidence>
<dbReference type="GO" id="GO:0004721">
    <property type="term" value="F:phosphoprotein phosphatase activity"/>
    <property type="evidence" value="ECO:0007669"/>
    <property type="project" value="TreeGrafter"/>
</dbReference>
<dbReference type="InterPro" id="IPR004358">
    <property type="entry name" value="Sig_transdc_His_kin-like_C"/>
</dbReference>
<dbReference type="PRINTS" id="PR00344">
    <property type="entry name" value="BCTRLSENSOR"/>
</dbReference>
<accession>A0A1M6C2F0</accession>
<keyword evidence="8 9" id="KW-0472">Membrane</keyword>
<dbReference type="InterPro" id="IPR036890">
    <property type="entry name" value="HATPase_C_sf"/>
</dbReference>
<dbReference type="InterPro" id="IPR003661">
    <property type="entry name" value="HisK_dim/P_dom"/>
</dbReference>
<keyword evidence="4" id="KW-0597">Phosphoprotein</keyword>
<comment type="catalytic activity">
    <reaction evidence="1">
        <text>ATP + protein L-histidine = ADP + protein N-phospho-L-histidine.</text>
        <dbReference type="EC" id="2.7.13.3"/>
    </reaction>
</comment>
<keyword evidence="9" id="KW-1133">Transmembrane helix</keyword>
<evidence type="ECO:0000313" key="11">
    <source>
        <dbReference type="EMBL" id="SHI54991.1"/>
    </source>
</evidence>
<dbReference type="Proteomes" id="UP000322917">
    <property type="component" value="Unassembled WGS sequence"/>
</dbReference>
<dbReference type="Pfam" id="PF02518">
    <property type="entry name" value="HATPase_c"/>
    <property type="match status" value="1"/>
</dbReference>
<dbReference type="Gene3D" id="3.30.565.10">
    <property type="entry name" value="Histidine kinase-like ATPase, C-terminal domain"/>
    <property type="match status" value="1"/>
</dbReference>
<dbReference type="InterPro" id="IPR050351">
    <property type="entry name" value="BphY/WalK/GraS-like"/>
</dbReference>
<evidence type="ECO:0000256" key="5">
    <source>
        <dbReference type="ARBA" id="ARBA00022679"/>
    </source>
</evidence>
<evidence type="ECO:0000256" key="2">
    <source>
        <dbReference type="ARBA" id="ARBA00004370"/>
    </source>
</evidence>
<dbReference type="PANTHER" id="PTHR45453">
    <property type="entry name" value="PHOSPHATE REGULON SENSOR PROTEIN PHOR"/>
    <property type="match status" value="1"/>
</dbReference>
<dbReference type="GO" id="GO:0000155">
    <property type="term" value="F:phosphorelay sensor kinase activity"/>
    <property type="evidence" value="ECO:0007669"/>
    <property type="project" value="InterPro"/>
</dbReference>
<keyword evidence="6 11" id="KW-0418">Kinase</keyword>
<evidence type="ECO:0000256" key="7">
    <source>
        <dbReference type="ARBA" id="ARBA00023012"/>
    </source>
</evidence>
<organism evidence="11 12">
    <name type="scientific">Propionispora hippei DSM 15287</name>
    <dbReference type="NCBI Taxonomy" id="1123003"/>
    <lineage>
        <taxon>Bacteria</taxon>
        <taxon>Bacillati</taxon>
        <taxon>Bacillota</taxon>
        <taxon>Negativicutes</taxon>
        <taxon>Selenomonadales</taxon>
        <taxon>Sporomusaceae</taxon>
        <taxon>Propionispora</taxon>
    </lineage>
</organism>
<evidence type="ECO:0000256" key="9">
    <source>
        <dbReference type="SAM" id="Phobius"/>
    </source>
</evidence>
<dbReference type="FunFam" id="1.10.287.130:FF:000001">
    <property type="entry name" value="Two-component sensor histidine kinase"/>
    <property type="match status" value="1"/>
</dbReference>
<feature type="transmembrane region" description="Helical" evidence="9">
    <location>
        <begin position="161"/>
        <end position="183"/>
    </location>
</feature>
<dbReference type="GO" id="GO:0005886">
    <property type="term" value="C:plasma membrane"/>
    <property type="evidence" value="ECO:0007669"/>
    <property type="project" value="TreeGrafter"/>
</dbReference>
<protein>
    <recommendedName>
        <fullName evidence="3">histidine kinase</fullName>
        <ecNumber evidence="3">2.7.13.3</ecNumber>
    </recommendedName>
</protein>
<evidence type="ECO:0000259" key="10">
    <source>
        <dbReference type="PROSITE" id="PS50109"/>
    </source>
</evidence>
<dbReference type="SUPFAM" id="SSF47384">
    <property type="entry name" value="Homodimeric domain of signal transducing histidine kinase"/>
    <property type="match status" value="1"/>
</dbReference>